<keyword evidence="3" id="KW-0809">Transit peptide</keyword>
<organism evidence="5">
    <name type="scientific">Brachypodium distachyon</name>
    <name type="common">Purple false brome</name>
    <name type="synonym">Trachynia distachya</name>
    <dbReference type="NCBI Taxonomy" id="15368"/>
    <lineage>
        <taxon>Eukaryota</taxon>
        <taxon>Viridiplantae</taxon>
        <taxon>Streptophyta</taxon>
        <taxon>Embryophyta</taxon>
        <taxon>Tracheophyta</taxon>
        <taxon>Spermatophyta</taxon>
        <taxon>Magnoliopsida</taxon>
        <taxon>Liliopsida</taxon>
        <taxon>Poales</taxon>
        <taxon>Poaceae</taxon>
        <taxon>BOP clade</taxon>
        <taxon>Pooideae</taxon>
        <taxon>Stipodae</taxon>
        <taxon>Brachypodieae</taxon>
        <taxon>Brachypodium</taxon>
    </lineage>
</organism>
<dbReference type="EMBL" id="CM000881">
    <property type="protein sequence ID" value="KQK06258.1"/>
    <property type="molecule type" value="Genomic_DNA"/>
</dbReference>
<dbReference type="GO" id="GO:0009658">
    <property type="term" value="P:chloroplast organization"/>
    <property type="evidence" value="ECO:0000318"/>
    <property type="project" value="GO_Central"/>
</dbReference>
<reference evidence="5 6" key="1">
    <citation type="journal article" date="2010" name="Nature">
        <title>Genome sequencing and analysis of the model grass Brachypodium distachyon.</title>
        <authorList>
            <consortium name="International Brachypodium Initiative"/>
        </authorList>
    </citation>
    <scope>NUCLEOTIDE SEQUENCE [LARGE SCALE GENOMIC DNA]</scope>
    <source>
        <strain evidence="5 6">Bd21</strain>
    </source>
</reference>
<dbReference type="Pfam" id="PF02536">
    <property type="entry name" value="mTERF"/>
    <property type="match status" value="1"/>
</dbReference>
<evidence type="ECO:0000313" key="7">
    <source>
        <dbReference type="Proteomes" id="UP000008810"/>
    </source>
</evidence>
<feature type="compositionally biased region" description="Basic and acidic residues" evidence="4">
    <location>
        <begin position="9"/>
        <end position="22"/>
    </location>
</feature>
<evidence type="ECO:0000256" key="3">
    <source>
        <dbReference type="ARBA" id="ARBA00022946"/>
    </source>
</evidence>
<reference evidence="6" key="3">
    <citation type="submission" date="2018-08" db="UniProtKB">
        <authorList>
            <consortium name="EnsemblPlants"/>
        </authorList>
    </citation>
    <scope>IDENTIFICATION</scope>
    <source>
        <strain evidence="6">cv. Bd21</strain>
    </source>
</reference>
<dbReference type="GO" id="GO:0003676">
    <property type="term" value="F:nucleic acid binding"/>
    <property type="evidence" value="ECO:0007669"/>
    <property type="project" value="InterPro"/>
</dbReference>
<evidence type="ECO:0000256" key="2">
    <source>
        <dbReference type="ARBA" id="ARBA00022472"/>
    </source>
</evidence>
<proteinExistence type="inferred from homology"/>
<accession>A0A0Q3IKC5</accession>
<evidence type="ECO:0000313" key="6">
    <source>
        <dbReference type="EnsemblPlants" id="KQK06258"/>
    </source>
</evidence>
<dbReference type="EnsemblPlants" id="KQK06258">
    <property type="protein sequence ID" value="KQK06258"/>
    <property type="gene ID" value="BRADI_2g25372v3"/>
</dbReference>
<dbReference type="PANTHER" id="PTHR13068">
    <property type="entry name" value="CGI-12 PROTEIN-RELATED"/>
    <property type="match status" value="1"/>
</dbReference>
<reference evidence="5" key="2">
    <citation type="submission" date="2017-06" db="EMBL/GenBank/DDBJ databases">
        <title>WGS assembly of Brachypodium distachyon.</title>
        <authorList>
            <consortium name="The International Brachypodium Initiative"/>
            <person name="Lucas S."/>
            <person name="Harmon-Smith M."/>
            <person name="Lail K."/>
            <person name="Tice H."/>
            <person name="Grimwood J."/>
            <person name="Bruce D."/>
            <person name="Barry K."/>
            <person name="Shu S."/>
            <person name="Lindquist E."/>
            <person name="Wang M."/>
            <person name="Pitluck S."/>
            <person name="Vogel J.P."/>
            <person name="Garvin D.F."/>
            <person name="Mockler T.C."/>
            <person name="Schmutz J."/>
            <person name="Rokhsar D."/>
            <person name="Bevan M.W."/>
        </authorList>
    </citation>
    <scope>NUCLEOTIDE SEQUENCE</scope>
    <source>
        <strain evidence="5">Bd21</strain>
    </source>
</reference>
<gene>
    <name evidence="5" type="ORF">BRADI_2g25372v3</name>
</gene>
<dbReference type="PANTHER" id="PTHR13068:SF202">
    <property type="entry name" value="OS05G0413000 PROTEIN"/>
    <property type="match status" value="1"/>
</dbReference>
<feature type="region of interest" description="Disordered" evidence="4">
    <location>
        <begin position="1"/>
        <end position="25"/>
    </location>
</feature>
<dbReference type="OrthoDB" id="637682at2759"/>
<dbReference type="GO" id="GO:0006353">
    <property type="term" value="P:DNA-templated transcription termination"/>
    <property type="evidence" value="ECO:0007669"/>
    <property type="project" value="UniProtKB-KW"/>
</dbReference>
<dbReference type="Proteomes" id="UP000008810">
    <property type="component" value="Chromosome 2"/>
</dbReference>
<dbReference type="STRING" id="15368.A0A0Q3IKC5"/>
<evidence type="ECO:0000313" key="5">
    <source>
        <dbReference type="EMBL" id="KQK06258.1"/>
    </source>
</evidence>
<sequence length="408" mass="44762">MLSAGYTKPLDRSARSFPRPESRSPMLSAVRRRIRHLTAAFSTSRAADATVSYLISACYLSPAAAARAADTIHLASPGFTTQGNAVLDLLRRYGFSEAHISATVRKFPKILVSDAAKTLQPKLDFLASVGITAPLLPKLISLNPALLHRSIQGHLAPLFESLREVLGSDARVLTAIRQMPFVLRCAPKTTLSLALPALRDVHGLSPEDVSKLVAFHPGVILLVPERVDEIVRAVKSTTGVQPGHPKFVCIFAILSKMKTPIIESKIALYQSLGFEKDIVTAMLRRYPLSLAISKEKIIENVEFLVIKAGLSLEDIVSYPSLLTHSIETHSKKCAVLTLLRREGEPEGHHRVAVVLKATAKRFLEVYVRRHQDKIPDVALAMDGKIPFKGFNVLKKPEEEPLMSSASVR</sequence>
<dbReference type="ExpressionAtlas" id="A0A0Q3IKC5">
    <property type="expression patterns" value="baseline"/>
</dbReference>
<dbReference type="SMART" id="SM00733">
    <property type="entry name" value="Mterf"/>
    <property type="match status" value="4"/>
</dbReference>
<keyword evidence="2" id="KW-0806">Transcription termination</keyword>
<keyword evidence="2" id="KW-0805">Transcription regulation</keyword>
<dbReference type="InParanoid" id="A0A0Q3IKC5"/>
<dbReference type="Gene3D" id="1.25.70.10">
    <property type="entry name" value="Transcription termination factor 3, mitochondrial"/>
    <property type="match status" value="1"/>
</dbReference>
<name>A0A0Q3IKC5_BRADI</name>
<evidence type="ECO:0000256" key="4">
    <source>
        <dbReference type="SAM" id="MobiDB-lite"/>
    </source>
</evidence>
<comment type="similarity">
    <text evidence="1">Belongs to the mTERF family.</text>
</comment>
<keyword evidence="7" id="KW-1185">Reference proteome</keyword>
<dbReference type="InterPro" id="IPR003690">
    <property type="entry name" value="MTERF"/>
</dbReference>
<dbReference type="FunCoup" id="A0A0Q3IKC5">
    <property type="interactions" value="20"/>
</dbReference>
<protein>
    <submittedName>
        <fullName evidence="5 6">Uncharacterized protein</fullName>
    </submittedName>
</protein>
<evidence type="ECO:0000256" key="1">
    <source>
        <dbReference type="ARBA" id="ARBA00007692"/>
    </source>
</evidence>
<dbReference type="AlphaFoldDB" id="A0A0Q3IKC5"/>
<dbReference type="GO" id="GO:0009507">
    <property type="term" value="C:chloroplast"/>
    <property type="evidence" value="ECO:0000318"/>
    <property type="project" value="GO_Central"/>
</dbReference>
<dbReference type="Gramene" id="KQK06258">
    <property type="protein sequence ID" value="KQK06258"/>
    <property type="gene ID" value="BRADI_2g25372v3"/>
</dbReference>
<keyword evidence="2" id="KW-0804">Transcription</keyword>
<dbReference type="InterPro" id="IPR038538">
    <property type="entry name" value="MTERF_sf"/>
</dbReference>